<sequence length="234" mass="26180">MNDRLFGTICGLLRILLWRGQTLGGENLPRRGPAIFIGNHSGSLGPIACVSAAGRRMYPWIHSAMLDPHRAPAYLQTDFVEKDLRLKPPASARVAGRLARLTVPLLHSVGCIPVYSSESLRQMQVTLQTSLEHLLAGQCLLVFPEKPEWEEDPATHIHRFSKGVLWLVELYYLKTGLPLRIIPFSVHADHRLIWFHPPLELTPAAFALPGGKESWIQDIEEEVREGYQGLALSS</sequence>
<name>A0A0K8MXH1_9CHLR</name>
<reference evidence="1" key="1">
    <citation type="submission" date="2015-07" db="EMBL/GenBank/DDBJ databases">
        <title>Draft Genome Sequences of Anaerolinea thermolimosa IMO-1, Bellilinea caldifistulae GOMI-1, Leptolinea tardivitalis YMTK-2, Levilinea saccharolytica KIBI-1,Longilinea arvoryzae KOME-1, Previously Described as Members of the Anaerolineaceae (Chloroflexi).</title>
        <authorList>
            <person name="Sekiguchi Y."/>
            <person name="Ohashi A."/>
            <person name="Matsuura N."/>
            <person name="Tourlousse M.D."/>
        </authorList>
    </citation>
    <scope>NUCLEOTIDE SEQUENCE [LARGE SCALE GENOMIC DNA]</scope>
    <source>
        <strain evidence="1">KOME-1</strain>
    </source>
</reference>
<dbReference type="Proteomes" id="UP000055060">
    <property type="component" value="Unassembled WGS sequence"/>
</dbReference>
<proteinExistence type="predicted"/>
<organism evidence="1">
    <name type="scientific">Longilinea arvoryzae</name>
    <dbReference type="NCBI Taxonomy" id="360412"/>
    <lineage>
        <taxon>Bacteria</taxon>
        <taxon>Bacillati</taxon>
        <taxon>Chloroflexota</taxon>
        <taxon>Anaerolineae</taxon>
        <taxon>Anaerolineales</taxon>
        <taxon>Anaerolineaceae</taxon>
        <taxon>Longilinea</taxon>
    </lineage>
</organism>
<keyword evidence="1" id="KW-0808">Transferase</keyword>
<dbReference type="EMBL" id="DF967973">
    <property type="protein sequence ID" value="GAP15963.1"/>
    <property type="molecule type" value="Genomic_DNA"/>
</dbReference>
<keyword evidence="2" id="KW-1185">Reference proteome</keyword>
<dbReference type="AlphaFoldDB" id="A0A0K8MXH1"/>
<keyword evidence="1" id="KW-0012">Acyltransferase</keyword>
<gene>
    <name evidence="1" type="ORF">LARV_03758</name>
</gene>
<evidence type="ECO:0000313" key="2">
    <source>
        <dbReference type="Proteomes" id="UP000055060"/>
    </source>
</evidence>
<dbReference type="STRING" id="360412.LARV_03758"/>
<evidence type="ECO:0000313" key="1">
    <source>
        <dbReference type="EMBL" id="GAP15963.1"/>
    </source>
</evidence>
<dbReference type="OrthoDB" id="9803035at2"/>
<accession>A0A0K8MXH1</accession>
<dbReference type="GO" id="GO:0016746">
    <property type="term" value="F:acyltransferase activity"/>
    <property type="evidence" value="ECO:0007669"/>
    <property type="project" value="UniProtKB-KW"/>
</dbReference>
<protein>
    <submittedName>
        <fullName evidence="1">1-acyl-sn-glycerol-3-phosphate acyltransferase</fullName>
    </submittedName>
</protein>
<dbReference type="RefSeq" id="WP_075075361.1">
    <property type="nucleotide sequence ID" value="NZ_DF967973.1"/>
</dbReference>